<reference evidence="1" key="1">
    <citation type="submission" date="2018-02" db="EMBL/GenBank/DDBJ databases">
        <title>Rhizophora mucronata_Transcriptome.</title>
        <authorList>
            <person name="Meera S.P."/>
            <person name="Sreeshan A."/>
            <person name="Augustine A."/>
        </authorList>
    </citation>
    <scope>NUCLEOTIDE SEQUENCE</scope>
    <source>
        <tissue evidence="1">Leaf</tissue>
    </source>
</reference>
<evidence type="ECO:0000313" key="1">
    <source>
        <dbReference type="EMBL" id="MBX55063.1"/>
    </source>
</evidence>
<dbReference type="EMBL" id="GGEC01074579">
    <property type="protein sequence ID" value="MBX55063.1"/>
    <property type="molecule type" value="Transcribed_RNA"/>
</dbReference>
<proteinExistence type="predicted"/>
<name>A0A2P2PJY6_RHIMU</name>
<sequence>MNISILDSDLSISSQISLPIRPNNFLIIKNHKLKQTQISRMKSPQNFFFFLKSQFPIKVQSKSNPVLIATK</sequence>
<organism evidence="1">
    <name type="scientific">Rhizophora mucronata</name>
    <name type="common">Asiatic mangrove</name>
    <dbReference type="NCBI Taxonomy" id="61149"/>
    <lineage>
        <taxon>Eukaryota</taxon>
        <taxon>Viridiplantae</taxon>
        <taxon>Streptophyta</taxon>
        <taxon>Embryophyta</taxon>
        <taxon>Tracheophyta</taxon>
        <taxon>Spermatophyta</taxon>
        <taxon>Magnoliopsida</taxon>
        <taxon>eudicotyledons</taxon>
        <taxon>Gunneridae</taxon>
        <taxon>Pentapetalae</taxon>
        <taxon>rosids</taxon>
        <taxon>fabids</taxon>
        <taxon>Malpighiales</taxon>
        <taxon>Rhizophoraceae</taxon>
        <taxon>Rhizophora</taxon>
    </lineage>
</organism>
<protein>
    <submittedName>
        <fullName evidence="1">Uncharacterized protein</fullName>
    </submittedName>
</protein>
<accession>A0A2P2PJY6</accession>
<dbReference type="AlphaFoldDB" id="A0A2P2PJY6"/>